<feature type="non-terminal residue" evidence="8">
    <location>
        <position position="132"/>
    </location>
</feature>
<evidence type="ECO:0000313" key="9">
    <source>
        <dbReference type="Proteomes" id="UP001177023"/>
    </source>
</evidence>
<comment type="similarity">
    <text evidence="2">Belongs to the FARP (FMRFamide related peptide) family.</text>
</comment>
<dbReference type="GO" id="GO:0007218">
    <property type="term" value="P:neuropeptide signaling pathway"/>
    <property type="evidence" value="ECO:0007669"/>
    <property type="project" value="UniProtKB-KW"/>
</dbReference>
<keyword evidence="6" id="KW-0527">Neuropeptide</keyword>
<keyword evidence="5" id="KW-0027">Amidation</keyword>
<dbReference type="EMBL" id="CATQJA010002657">
    <property type="protein sequence ID" value="CAJ0579889.1"/>
    <property type="molecule type" value="Genomic_DNA"/>
</dbReference>
<dbReference type="Proteomes" id="UP001177023">
    <property type="component" value="Unassembled WGS sequence"/>
</dbReference>
<keyword evidence="9" id="KW-1185">Reference proteome</keyword>
<sequence length="132" mass="14819">MERELNTVPSSSTSGPPPYLPPRPTLTPLILNMHPMVGLFVLCLAVSLTLASQQPEVSVAELCEKSDDTRELCERIFSALAHSERQMEKRKASFIRFGKRSAPMEMAEDSSEELRPALVDKRKASFIRFGRK</sequence>
<keyword evidence="4" id="KW-0165">Cleavage on pair of basic residues</keyword>
<name>A0AA36G580_9BILA</name>
<reference evidence="8" key="1">
    <citation type="submission" date="2023-06" db="EMBL/GenBank/DDBJ databases">
        <authorList>
            <person name="Delattre M."/>
        </authorList>
    </citation>
    <scope>NUCLEOTIDE SEQUENCE</scope>
    <source>
        <strain evidence="8">AF72</strain>
    </source>
</reference>
<proteinExistence type="inferred from homology"/>
<organism evidence="8 9">
    <name type="scientific">Mesorhabditis spiculigera</name>
    <dbReference type="NCBI Taxonomy" id="96644"/>
    <lineage>
        <taxon>Eukaryota</taxon>
        <taxon>Metazoa</taxon>
        <taxon>Ecdysozoa</taxon>
        <taxon>Nematoda</taxon>
        <taxon>Chromadorea</taxon>
        <taxon>Rhabditida</taxon>
        <taxon>Rhabditina</taxon>
        <taxon>Rhabditomorpha</taxon>
        <taxon>Rhabditoidea</taxon>
        <taxon>Rhabditidae</taxon>
        <taxon>Mesorhabditinae</taxon>
        <taxon>Mesorhabditis</taxon>
    </lineage>
</organism>
<protein>
    <submittedName>
        <fullName evidence="8">Uncharacterized protein</fullName>
    </submittedName>
</protein>
<comment type="subcellular location">
    <subcellularLocation>
        <location evidence="1">Secreted</location>
    </subcellularLocation>
</comment>
<dbReference type="InterPro" id="IPR002544">
    <property type="entry name" value="FMRFamid-related_peptide-like"/>
</dbReference>
<accession>A0AA36G580</accession>
<evidence type="ECO:0000256" key="1">
    <source>
        <dbReference type="ARBA" id="ARBA00004613"/>
    </source>
</evidence>
<gene>
    <name evidence="8" type="ORF">MSPICULIGERA_LOCUS18092</name>
</gene>
<dbReference type="Pfam" id="PF01581">
    <property type="entry name" value="FARP"/>
    <property type="match status" value="2"/>
</dbReference>
<feature type="region of interest" description="Disordered" evidence="7">
    <location>
        <begin position="1"/>
        <end position="21"/>
    </location>
</feature>
<evidence type="ECO:0000256" key="5">
    <source>
        <dbReference type="ARBA" id="ARBA00022815"/>
    </source>
</evidence>
<keyword evidence="3" id="KW-0964">Secreted</keyword>
<evidence type="ECO:0000256" key="3">
    <source>
        <dbReference type="ARBA" id="ARBA00022525"/>
    </source>
</evidence>
<dbReference type="GO" id="GO:0005576">
    <property type="term" value="C:extracellular region"/>
    <property type="evidence" value="ECO:0007669"/>
    <property type="project" value="UniProtKB-SubCell"/>
</dbReference>
<comment type="caution">
    <text evidence="8">The sequence shown here is derived from an EMBL/GenBank/DDBJ whole genome shotgun (WGS) entry which is preliminary data.</text>
</comment>
<evidence type="ECO:0000256" key="7">
    <source>
        <dbReference type="SAM" id="MobiDB-lite"/>
    </source>
</evidence>
<dbReference type="AlphaFoldDB" id="A0AA36G580"/>
<evidence type="ECO:0000313" key="8">
    <source>
        <dbReference type="EMBL" id="CAJ0579889.1"/>
    </source>
</evidence>
<evidence type="ECO:0000256" key="4">
    <source>
        <dbReference type="ARBA" id="ARBA00022685"/>
    </source>
</evidence>
<evidence type="ECO:0000256" key="6">
    <source>
        <dbReference type="ARBA" id="ARBA00023320"/>
    </source>
</evidence>
<evidence type="ECO:0000256" key="2">
    <source>
        <dbReference type="ARBA" id="ARBA00006356"/>
    </source>
</evidence>